<evidence type="ECO:0000313" key="3">
    <source>
        <dbReference type="Proteomes" id="UP001176961"/>
    </source>
</evidence>
<dbReference type="Proteomes" id="UP001176961">
    <property type="component" value="Unassembled WGS sequence"/>
</dbReference>
<evidence type="ECO:0000256" key="1">
    <source>
        <dbReference type="SAM" id="MobiDB-lite"/>
    </source>
</evidence>
<reference evidence="2" key="1">
    <citation type="submission" date="2023-07" db="EMBL/GenBank/DDBJ databases">
        <authorList>
            <consortium name="CYATHOMIX"/>
        </authorList>
    </citation>
    <scope>NUCLEOTIDE SEQUENCE</scope>
    <source>
        <strain evidence="2">N/A</strain>
    </source>
</reference>
<feature type="region of interest" description="Disordered" evidence="1">
    <location>
        <begin position="103"/>
        <end position="156"/>
    </location>
</feature>
<evidence type="ECO:0000313" key="2">
    <source>
        <dbReference type="EMBL" id="CAJ0598604.1"/>
    </source>
</evidence>
<organism evidence="2 3">
    <name type="scientific">Cylicocyclus nassatus</name>
    <name type="common">Nematode worm</name>
    <dbReference type="NCBI Taxonomy" id="53992"/>
    <lineage>
        <taxon>Eukaryota</taxon>
        <taxon>Metazoa</taxon>
        <taxon>Ecdysozoa</taxon>
        <taxon>Nematoda</taxon>
        <taxon>Chromadorea</taxon>
        <taxon>Rhabditida</taxon>
        <taxon>Rhabditina</taxon>
        <taxon>Rhabditomorpha</taxon>
        <taxon>Strongyloidea</taxon>
        <taxon>Strongylidae</taxon>
        <taxon>Cylicocyclus</taxon>
    </lineage>
</organism>
<dbReference type="AlphaFoldDB" id="A0AA36GV04"/>
<sequence length="199" mass="20237">MKNFALMILTQKTNTKPLMGGEDTQLHPLSRIRMHRSIYSSKNTFGAKLKFVSNQRNMFSNQGIGGGAYPQGPGIGGGVQPEIGIGGGARPEGYSPYDGGSGIGGGARPEGYSPYDGGSGIGGGVRPEDPTPIGGGATPDPYYPQGGGIGSGARPDYPGIGGGATIGGGPYFPPAYPGHGPRFYESVLHDSFGGPRGCC</sequence>
<gene>
    <name evidence="2" type="ORF">CYNAS_LOCUS10587</name>
</gene>
<protein>
    <submittedName>
        <fullName evidence="2">Uncharacterized protein</fullName>
    </submittedName>
</protein>
<proteinExistence type="predicted"/>
<name>A0AA36GV04_CYLNA</name>
<keyword evidence="3" id="KW-1185">Reference proteome</keyword>
<comment type="caution">
    <text evidence="2">The sequence shown here is derived from an EMBL/GenBank/DDBJ whole genome shotgun (WGS) entry which is preliminary data.</text>
</comment>
<dbReference type="EMBL" id="CATQJL010000223">
    <property type="protein sequence ID" value="CAJ0598604.1"/>
    <property type="molecule type" value="Genomic_DNA"/>
</dbReference>
<accession>A0AA36GV04</accession>